<reference evidence="2" key="1">
    <citation type="journal article" date="2021" name="bioRxiv">
        <title>Whole Genome Assembly and Annotation of Northern Wild Rice, Zizania palustris L., Supports a Whole Genome Duplication in the Zizania Genus.</title>
        <authorList>
            <person name="Haas M."/>
            <person name="Kono T."/>
            <person name="Macchietto M."/>
            <person name="Millas R."/>
            <person name="McGilp L."/>
            <person name="Shao M."/>
            <person name="Duquette J."/>
            <person name="Hirsch C.N."/>
            <person name="Kimball J."/>
        </authorList>
    </citation>
    <scope>NUCLEOTIDE SEQUENCE</scope>
    <source>
        <tissue evidence="2">Fresh leaf tissue</tissue>
    </source>
</reference>
<feature type="compositionally biased region" description="Basic and acidic residues" evidence="1">
    <location>
        <begin position="37"/>
        <end position="46"/>
    </location>
</feature>
<feature type="region of interest" description="Disordered" evidence="1">
    <location>
        <begin position="1"/>
        <end position="123"/>
    </location>
</feature>
<evidence type="ECO:0000256" key="1">
    <source>
        <dbReference type="SAM" id="MobiDB-lite"/>
    </source>
</evidence>
<evidence type="ECO:0000313" key="2">
    <source>
        <dbReference type="EMBL" id="KAG8060414.1"/>
    </source>
</evidence>
<keyword evidence="3" id="KW-1185">Reference proteome</keyword>
<comment type="caution">
    <text evidence="2">The sequence shown here is derived from an EMBL/GenBank/DDBJ whole genome shotgun (WGS) entry which is preliminary data.</text>
</comment>
<protein>
    <submittedName>
        <fullName evidence="2">Uncharacterized protein</fullName>
    </submittedName>
</protein>
<evidence type="ECO:0000313" key="3">
    <source>
        <dbReference type="Proteomes" id="UP000729402"/>
    </source>
</evidence>
<name>A0A8J5SSG1_ZIZPA</name>
<dbReference type="EMBL" id="JAAALK010000287">
    <property type="protein sequence ID" value="KAG8060414.1"/>
    <property type="molecule type" value="Genomic_DNA"/>
</dbReference>
<gene>
    <name evidence="2" type="ORF">GUJ93_ZPchr0002g23258</name>
</gene>
<feature type="compositionally biased region" description="Polar residues" evidence="1">
    <location>
        <begin position="16"/>
        <end position="29"/>
    </location>
</feature>
<reference evidence="2" key="2">
    <citation type="submission" date="2021-02" db="EMBL/GenBank/DDBJ databases">
        <authorList>
            <person name="Kimball J.A."/>
            <person name="Haas M.W."/>
            <person name="Macchietto M."/>
            <person name="Kono T."/>
            <person name="Duquette J."/>
            <person name="Shao M."/>
        </authorList>
    </citation>
    <scope>NUCLEOTIDE SEQUENCE</scope>
    <source>
        <tissue evidence="2">Fresh leaf tissue</tissue>
    </source>
</reference>
<dbReference type="AlphaFoldDB" id="A0A8J5SSG1"/>
<feature type="compositionally biased region" description="Polar residues" evidence="1">
    <location>
        <begin position="52"/>
        <end position="64"/>
    </location>
</feature>
<organism evidence="2 3">
    <name type="scientific">Zizania palustris</name>
    <name type="common">Northern wild rice</name>
    <dbReference type="NCBI Taxonomy" id="103762"/>
    <lineage>
        <taxon>Eukaryota</taxon>
        <taxon>Viridiplantae</taxon>
        <taxon>Streptophyta</taxon>
        <taxon>Embryophyta</taxon>
        <taxon>Tracheophyta</taxon>
        <taxon>Spermatophyta</taxon>
        <taxon>Magnoliopsida</taxon>
        <taxon>Liliopsida</taxon>
        <taxon>Poales</taxon>
        <taxon>Poaceae</taxon>
        <taxon>BOP clade</taxon>
        <taxon>Oryzoideae</taxon>
        <taxon>Oryzeae</taxon>
        <taxon>Zizaniinae</taxon>
        <taxon>Zizania</taxon>
    </lineage>
</organism>
<accession>A0A8J5SSG1</accession>
<proteinExistence type="predicted"/>
<dbReference type="Proteomes" id="UP000729402">
    <property type="component" value="Unassembled WGS sequence"/>
</dbReference>
<sequence>MHLTGPKFHSAKQESKSSLQPSALRNSFLLSERKRHTNELKNERASARRKTQSSCEQHGATNDGSGAPGAAIHNHRARQAAGTPEPHPPHRHTELMPVEDPDGGARSKGSRLRPQPHHTSPSRVTLRYRCPAASRRHCFALHCRRLALSCLRVLRSTTARYPLLSLLPESQI</sequence>